<evidence type="ECO:0000313" key="2">
    <source>
        <dbReference type="EMBL" id="PKK66337.1"/>
    </source>
</evidence>
<dbReference type="Proteomes" id="UP000233469">
    <property type="component" value="Unassembled WGS sequence"/>
</dbReference>
<comment type="caution">
    <text evidence="2">The sequence shown here is derived from an EMBL/GenBank/DDBJ whole genome shotgun (WGS) entry which is preliminary data.</text>
</comment>
<proteinExistence type="predicted"/>
<gene>
    <name evidence="2" type="ORF">RhiirC2_868356</name>
</gene>
<dbReference type="EMBL" id="LLXL01001106">
    <property type="protein sequence ID" value="PKK66337.1"/>
    <property type="molecule type" value="Genomic_DNA"/>
</dbReference>
<protein>
    <submittedName>
        <fullName evidence="2">Uncharacterized protein</fullName>
    </submittedName>
</protein>
<reference evidence="2 3" key="2">
    <citation type="submission" date="2017-10" db="EMBL/GenBank/DDBJ databases">
        <title>Extensive intraspecific genome diversity in a model arbuscular mycorrhizal fungus.</title>
        <authorList>
            <person name="Chen E.C.H."/>
            <person name="Morin E."/>
            <person name="Baudet D."/>
            <person name="Noel J."/>
            <person name="Ndikumana S."/>
            <person name="Charron P."/>
            <person name="St-Onge C."/>
            <person name="Giorgi J."/>
            <person name="Grigoriev I.V."/>
            <person name="Roux C."/>
            <person name="Martin F.M."/>
            <person name="Corradi N."/>
        </authorList>
    </citation>
    <scope>NUCLEOTIDE SEQUENCE [LARGE SCALE GENOMIC DNA]</scope>
    <source>
        <strain evidence="2 3">C2</strain>
    </source>
</reference>
<dbReference type="VEuPathDB" id="FungiDB:RhiirFUN_022470"/>
<name>A0A2N1MXG7_9GLOM</name>
<accession>A0A2N1MXG7</accession>
<evidence type="ECO:0000313" key="3">
    <source>
        <dbReference type="Proteomes" id="UP000233469"/>
    </source>
</evidence>
<dbReference type="VEuPathDB" id="FungiDB:FUN_017140"/>
<reference evidence="2 3" key="1">
    <citation type="submission" date="2016-04" db="EMBL/GenBank/DDBJ databases">
        <title>Genome analyses suggest a sexual origin of heterokaryosis in a supposedly ancient asexual fungus.</title>
        <authorList>
            <person name="Ropars J."/>
            <person name="Sedzielewska K."/>
            <person name="Noel J."/>
            <person name="Charron P."/>
            <person name="Farinelli L."/>
            <person name="Marton T."/>
            <person name="Kruger M."/>
            <person name="Pelin A."/>
            <person name="Brachmann A."/>
            <person name="Corradi N."/>
        </authorList>
    </citation>
    <scope>NUCLEOTIDE SEQUENCE [LARGE SCALE GENOMIC DNA]</scope>
    <source>
        <strain evidence="2 3">C2</strain>
    </source>
</reference>
<feature type="region of interest" description="Disordered" evidence="1">
    <location>
        <begin position="124"/>
        <end position="153"/>
    </location>
</feature>
<evidence type="ECO:0000256" key="1">
    <source>
        <dbReference type="SAM" id="MobiDB-lite"/>
    </source>
</evidence>
<dbReference type="VEuPathDB" id="FungiDB:RhiirFUN_022471"/>
<organism evidence="2 3">
    <name type="scientific">Rhizophagus irregularis</name>
    <dbReference type="NCBI Taxonomy" id="588596"/>
    <lineage>
        <taxon>Eukaryota</taxon>
        <taxon>Fungi</taxon>
        <taxon>Fungi incertae sedis</taxon>
        <taxon>Mucoromycota</taxon>
        <taxon>Glomeromycotina</taxon>
        <taxon>Glomeromycetes</taxon>
        <taxon>Glomerales</taxon>
        <taxon>Glomeraceae</taxon>
        <taxon>Rhizophagus</taxon>
    </lineage>
</organism>
<sequence>MEKEDCANLSGARISTTLWSLCVHRKQKLSSEKDENGSVTYSVEFKVHVFIVTMSTIKKILNMNDLNKIRQKVHILFIFALLHTDESELLSLKLSAKTLRLISYGSEKSGHFLKLENESNSPVFEESNFEEREKKKEGKKKKEEKKKEREEEKKEYIKRCSEEKNIDNRKDASIDALYFEVYCRISCGGITGSCTAIRLAQLFNSAASTWRKILVIHERTTNTGTFKVGESLPGEAKHILSSLGVFEAVDNDAIQSIESENRSV</sequence>
<dbReference type="AlphaFoldDB" id="A0A2N1MXG7"/>